<dbReference type="Gramene" id="TraesROB_scaffold_059273_01G000200.1">
    <property type="protein sequence ID" value="TraesROB_scaffold_059273_01G000200.1"/>
    <property type="gene ID" value="TraesROB_scaffold_059273_01G000200"/>
</dbReference>
<reference evidence="2" key="1">
    <citation type="submission" date="2018-08" db="EMBL/GenBank/DDBJ databases">
        <authorList>
            <person name="Rossello M."/>
        </authorList>
    </citation>
    <scope>NUCLEOTIDE SEQUENCE [LARGE SCALE GENOMIC DNA]</scope>
    <source>
        <strain evidence="2">cv. Chinese Spring</strain>
    </source>
</reference>
<dbReference type="InterPro" id="IPR001810">
    <property type="entry name" value="F-box_dom"/>
</dbReference>
<dbReference type="EnsemblPlants" id="TraesCS2A02G032900.1">
    <property type="protein sequence ID" value="TraesCS2A02G032900.1.cds1"/>
    <property type="gene ID" value="TraesCS2A02G032900"/>
</dbReference>
<dbReference type="OMA" id="RDERWIF"/>
<evidence type="ECO:0000313" key="3">
    <source>
        <dbReference type="Proteomes" id="UP000019116"/>
    </source>
</evidence>
<accession>A0A3B6AQ01</accession>
<keyword evidence="3" id="KW-1185">Reference proteome</keyword>
<dbReference type="SUPFAM" id="SSF81383">
    <property type="entry name" value="F-box domain"/>
    <property type="match status" value="1"/>
</dbReference>
<dbReference type="InterPro" id="IPR056594">
    <property type="entry name" value="AT5G49610-like_b-prop"/>
</dbReference>
<dbReference type="RefSeq" id="XP_044454722.1">
    <property type="nucleotide sequence ID" value="XM_044598787.1"/>
</dbReference>
<dbReference type="Proteomes" id="UP000019116">
    <property type="component" value="Chromosome 2A"/>
</dbReference>
<gene>
    <name evidence="2" type="primary">LOC123187032</name>
</gene>
<dbReference type="AlphaFoldDB" id="A0A3B6AQ01"/>
<dbReference type="Gramene" id="TraesCAD_scaffold_033610_01G000200.1">
    <property type="protein sequence ID" value="TraesCAD_scaffold_033610_01G000200.1"/>
    <property type="gene ID" value="TraesCAD_scaffold_033610_01G000200"/>
</dbReference>
<dbReference type="Gramene" id="TraesLAC2A03G00592390.1">
    <property type="protein sequence ID" value="TraesLAC2A03G00592390.1.CDS1"/>
    <property type="gene ID" value="TraesLAC2A03G00592390"/>
</dbReference>
<evidence type="ECO:0000259" key="1">
    <source>
        <dbReference type="SMART" id="SM00256"/>
    </source>
</evidence>
<name>A0A3B6AQ01_WHEAT</name>
<dbReference type="Gramene" id="TraesARI2A03G00595030.1">
    <property type="protein sequence ID" value="TraesARI2A03G00595030.1.CDS1"/>
    <property type="gene ID" value="TraesARI2A03G00595030"/>
</dbReference>
<dbReference type="Gramene" id="TraesWEE_scaffold_002640_01G001400.1">
    <property type="protein sequence ID" value="TraesWEE_scaffold_002640_01G001400.1"/>
    <property type="gene ID" value="TraesWEE_scaffold_002640_01G001400"/>
</dbReference>
<dbReference type="Gramene" id="TraesNOR2A03G00596040.1">
    <property type="protein sequence ID" value="TraesNOR2A03G00596040.1.CDS1"/>
    <property type="gene ID" value="TraesNOR2A03G00596040"/>
</dbReference>
<dbReference type="Gramene" id="TraesJUL2A03G00591530.1">
    <property type="protein sequence ID" value="TraesJUL2A03G00591530.1.CDS1"/>
    <property type="gene ID" value="TraesJUL2A03G00591530"/>
</dbReference>
<reference evidence="2" key="2">
    <citation type="submission" date="2018-10" db="UniProtKB">
        <authorList>
            <consortium name="EnsemblPlants"/>
        </authorList>
    </citation>
    <scope>IDENTIFICATION</scope>
</reference>
<dbReference type="SMART" id="SM00256">
    <property type="entry name" value="FBOX"/>
    <property type="match status" value="1"/>
</dbReference>
<dbReference type="Gramene" id="TraesCS2A02G032900.1">
    <property type="protein sequence ID" value="TraesCS2A02G032900.1.cds1"/>
    <property type="gene ID" value="TraesCS2A02G032900"/>
</dbReference>
<dbReference type="PANTHER" id="PTHR32133:SF320">
    <property type="entry name" value="F-BOX DOMAIN-CONTAINING PROTEIN"/>
    <property type="match status" value="1"/>
</dbReference>
<feature type="domain" description="F-box" evidence="1">
    <location>
        <begin position="19"/>
        <end position="59"/>
    </location>
</feature>
<dbReference type="Gramene" id="TraesCS2A03G0065000.1">
    <property type="protein sequence ID" value="TraesCS2A03G0065000.1.CDS1"/>
    <property type="gene ID" value="TraesCS2A03G0065000"/>
</dbReference>
<sequence length="268" mass="30094">MGRRRRPYSPAPAAPLEDDDLLGEILLRLPPRPSSLPRASLVCKRWRRLVSDRGFLARFRARHRREPPLLGIFTGGFEWLGFTPLLDPPDRVPAERLSLRQSRDERWIFCGCRHGLALLFNVDRLHAVVCDPLTGRRRQVPFPPGFDDDQENIIGSAGMLCAARGEGHVHGDCHSSPFKLVLVRTNTARTRVFARLYDSQSGEWGNLISEPITVILPITLQRSSVLVGSALHWSIDATSILSFDLETQRLALIREPADARSCGHRMAA</sequence>
<evidence type="ECO:0000313" key="2">
    <source>
        <dbReference type="EnsemblPlants" id="TraesCS2A02G032900.1.cds1"/>
    </source>
</evidence>
<dbReference type="Pfam" id="PF23635">
    <property type="entry name" value="Beta-prop_AT5G49610-like"/>
    <property type="match status" value="1"/>
</dbReference>
<dbReference type="Gene3D" id="1.20.1280.50">
    <property type="match status" value="1"/>
</dbReference>
<dbReference type="Gramene" id="TraesCLE_scaffold_062438_01G000200.1">
    <property type="protein sequence ID" value="TraesCLE_scaffold_062438_01G000200.1"/>
    <property type="gene ID" value="TraesCLE_scaffold_062438_01G000200"/>
</dbReference>
<dbReference type="PANTHER" id="PTHR32133">
    <property type="entry name" value="OS07G0120400 PROTEIN"/>
    <property type="match status" value="1"/>
</dbReference>
<dbReference type="Gramene" id="TraesLDM2A03G00590680.1">
    <property type="protein sequence ID" value="TraesLDM2A03G00590680.1.CDS1"/>
    <property type="gene ID" value="TraesLDM2A03G00590680"/>
</dbReference>
<dbReference type="RefSeq" id="XP_044454723.1">
    <property type="nucleotide sequence ID" value="XM_044598788.1"/>
</dbReference>
<dbReference type="GeneID" id="123187032"/>
<proteinExistence type="predicted"/>
<protein>
    <recommendedName>
        <fullName evidence="1">F-box domain-containing protein</fullName>
    </recommendedName>
</protein>
<dbReference type="InterPro" id="IPR036047">
    <property type="entry name" value="F-box-like_dom_sf"/>
</dbReference>
<dbReference type="Pfam" id="PF00646">
    <property type="entry name" value="F-box"/>
    <property type="match status" value="1"/>
</dbReference>
<dbReference type="OrthoDB" id="694388at2759"/>
<organism evidence="2">
    <name type="scientific">Triticum aestivum</name>
    <name type="common">Wheat</name>
    <dbReference type="NCBI Taxonomy" id="4565"/>
    <lineage>
        <taxon>Eukaryota</taxon>
        <taxon>Viridiplantae</taxon>
        <taxon>Streptophyta</taxon>
        <taxon>Embryophyta</taxon>
        <taxon>Tracheophyta</taxon>
        <taxon>Spermatophyta</taxon>
        <taxon>Magnoliopsida</taxon>
        <taxon>Liliopsida</taxon>
        <taxon>Poales</taxon>
        <taxon>Poaceae</taxon>
        <taxon>BOP clade</taxon>
        <taxon>Pooideae</taxon>
        <taxon>Triticodae</taxon>
        <taxon>Triticeae</taxon>
        <taxon>Triticinae</taxon>
        <taxon>Triticum</taxon>
    </lineage>
</organism>
<dbReference type="RefSeq" id="XP_044454721.1">
    <property type="nucleotide sequence ID" value="XM_044598786.1"/>
</dbReference>